<evidence type="ECO:0000313" key="1">
    <source>
        <dbReference type="EMBL" id="OWK58462.1"/>
    </source>
</evidence>
<gene>
    <name evidence="1" type="ORF">RLOC_00014070</name>
</gene>
<protein>
    <submittedName>
        <fullName evidence="1">Uncharacterized protein</fullName>
    </submittedName>
</protein>
<sequence length="47" mass="5425">MLPREFVCHCTINGLARSLGCDYLKFQLEGAVVQLIRQNCNRAHFKM</sequence>
<proteinExistence type="predicted"/>
<keyword evidence="2" id="KW-1185">Reference proteome</keyword>
<dbReference type="EMBL" id="MUZQ01000099">
    <property type="protein sequence ID" value="OWK58462.1"/>
    <property type="molecule type" value="Genomic_DNA"/>
</dbReference>
<accession>A0A218UYS4</accession>
<name>A0A218UYS4_9PASE</name>
<comment type="caution">
    <text evidence="1">The sequence shown here is derived from an EMBL/GenBank/DDBJ whole genome shotgun (WGS) entry which is preliminary data.</text>
</comment>
<dbReference type="Proteomes" id="UP000197619">
    <property type="component" value="Unassembled WGS sequence"/>
</dbReference>
<organism evidence="1 2">
    <name type="scientific">Lonchura striata</name>
    <name type="common">white-rumped munia</name>
    <dbReference type="NCBI Taxonomy" id="40157"/>
    <lineage>
        <taxon>Eukaryota</taxon>
        <taxon>Metazoa</taxon>
        <taxon>Chordata</taxon>
        <taxon>Craniata</taxon>
        <taxon>Vertebrata</taxon>
        <taxon>Euteleostomi</taxon>
        <taxon>Archelosauria</taxon>
        <taxon>Archosauria</taxon>
        <taxon>Dinosauria</taxon>
        <taxon>Saurischia</taxon>
        <taxon>Theropoda</taxon>
        <taxon>Coelurosauria</taxon>
        <taxon>Aves</taxon>
        <taxon>Neognathae</taxon>
        <taxon>Neoaves</taxon>
        <taxon>Telluraves</taxon>
        <taxon>Australaves</taxon>
        <taxon>Passeriformes</taxon>
        <taxon>Passeroidea</taxon>
        <taxon>Estrildidae</taxon>
        <taxon>Estrildinae</taxon>
        <taxon>Lonchura</taxon>
    </lineage>
</organism>
<evidence type="ECO:0000313" key="2">
    <source>
        <dbReference type="Proteomes" id="UP000197619"/>
    </source>
</evidence>
<dbReference type="AlphaFoldDB" id="A0A218UYS4"/>
<reference evidence="1 2" key="1">
    <citation type="submission" date="2017-05" db="EMBL/GenBank/DDBJ databases">
        <title>Genome of assembly of the Bengalese finch, Lonchura striata domestica.</title>
        <authorList>
            <person name="Colquitt B.M."/>
            <person name="Brainard M.S."/>
        </authorList>
    </citation>
    <scope>NUCLEOTIDE SEQUENCE [LARGE SCALE GENOMIC DNA]</scope>
    <source>
        <strain evidence="1">White83orange57</strain>
    </source>
</reference>